<keyword evidence="8" id="KW-1185">Reference proteome</keyword>
<evidence type="ECO:0000313" key="8">
    <source>
        <dbReference type="Proteomes" id="UP000242188"/>
    </source>
</evidence>
<evidence type="ECO:0000313" key="7">
    <source>
        <dbReference type="EMBL" id="OWF44153.1"/>
    </source>
</evidence>
<evidence type="ECO:0000256" key="3">
    <source>
        <dbReference type="ARBA" id="ARBA00023274"/>
    </source>
</evidence>
<proteinExistence type="inferred from homology"/>
<dbReference type="AlphaFoldDB" id="A0A210Q5Y8"/>
<dbReference type="SUPFAM" id="SSF55658">
    <property type="entry name" value="L9 N-domain-like"/>
    <property type="match status" value="1"/>
</dbReference>
<sequence length="268" mass="30175">MFRSLLQNAKVVNSLSLQPCPNCLQRLMPTSLNSQPVRTAVVMERLNPLPLHKSTKQARLKTRHFIYKVSNSRKDNYLVKAKAILIQNVRHTGRAGDVLYLNQSLFYHKLFPMGQAVFATEANLELYDDLIKKRGLNAKKAKEKQQLVIIRAEQTVNDLTGMRLPIALSKATDTELTPTHVMVALWKAGIEATESSITMPEEPVTGEEEFTLSLRINDEYTAPFTGVIYRVSKDSDHLIPSGFDGFLKRTSETKKGADVKTDENTDKT</sequence>
<gene>
    <name evidence="7" type="ORF">KP79_PYT23252</name>
</gene>
<keyword evidence="3" id="KW-0687">Ribonucleoprotein</keyword>
<name>A0A210Q5Y8_MIZYE</name>
<comment type="similarity">
    <text evidence="1">Belongs to the bacterial ribosomal protein bL9 family.</text>
</comment>
<dbReference type="GO" id="GO:0003735">
    <property type="term" value="F:structural constituent of ribosome"/>
    <property type="evidence" value="ECO:0007669"/>
    <property type="project" value="InterPro"/>
</dbReference>
<reference evidence="7 8" key="1">
    <citation type="journal article" date="2017" name="Nat. Ecol. Evol.">
        <title>Scallop genome provides insights into evolution of bilaterian karyotype and development.</title>
        <authorList>
            <person name="Wang S."/>
            <person name="Zhang J."/>
            <person name="Jiao W."/>
            <person name="Li J."/>
            <person name="Xun X."/>
            <person name="Sun Y."/>
            <person name="Guo X."/>
            <person name="Huan P."/>
            <person name="Dong B."/>
            <person name="Zhang L."/>
            <person name="Hu X."/>
            <person name="Sun X."/>
            <person name="Wang J."/>
            <person name="Zhao C."/>
            <person name="Wang Y."/>
            <person name="Wang D."/>
            <person name="Huang X."/>
            <person name="Wang R."/>
            <person name="Lv J."/>
            <person name="Li Y."/>
            <person name="Zhang Z."/>
            <person name="Liu B."/>
            <person name="Lu W."/>
            <person name="Hui Y."/>
            <person name="Liang J."/>
            <person name="Zhou Z."/>
            <person name="Hou R."/>
            <person name="Li X."/>
            <person name="Liu Y."/>
            <person name="Li H."/>
            <person name="Ning X."/>
            <person name="Lin Y."/>
            <person name="Zhao L."/>
            <person name="Xing Q."/>
            <person name="Dou J."/>
            <person name="Li Y."/>
            <person name="Mao J."/>
            <person name="Guo H."/>
            <person name="Dou H."/>
            <person name="Li T."/>
            <person name="Mu C."/>
            <person name="Jiang W."/>
            <person name="Fu Q."/>
            <person name="Fu X."/>
            <person name="Miao Y."/>
            <person name="Liu J."/>
            <person name="Yu Q."/>
            <person name="Li R."/>
            <person name="Liao H."/>
            <person name="Li X."/>
            <person name="Kong Y."/>
            <person name="Jiang Z."/>
            <person name="Chourrout D."/>
            <person name="Li R."/>
            <person name="Bao Z."/>
        </authorList>
    </citation>
    <scope>NUCLEOTIDE SEQUENCE [LARGE SCALE GENOMIC DNA]</scope>
    <source>
        <strain evidence="7 8">PY_sf001</strain>
    </source>
</reference>
<dbReference type="PANTHER" id="PTHR21368">
    <property type="entry name" value="50S RIBOSOMAL PROTEIN L9"/>
    <property type="match status" value="1"/>
</dbReference>
<evidence type="ECO:0000256" key="1">
    <source>
        <dbReference type="ARBA" id="ARBA00010605"/>
    </source>
</evidence>
<evidence type="ECO:0000256" key="4">
    <source>
        <dbReference type="ARBA" id="ARBA00035194"/>
    </source>
</evidence>
<dbReference type="GO" id="GO:0005840">
    <property type="term" value="C:ribosome"/>
    <property type="evidence" value="ECO:0007669"/>
    <property type="project" value="UniProtKB-KW"/>
</dbReference>
<dbReference type="GO" id="GO:0006412">
    <property type="term" value="P:translation"/>
    <property type="evidence" value="ECO:0007669"/>
    <property type="project" value="InterPro"/>
</dbReference>
<organism evidence="7 8">
    <name type="scientific">Mizuhopecten yessoensis</name>
    <name type="common">Japanese scallop</name>
    <name type="synonym">Patinopecten yessoensis</name>
    <dbReference type="NCBI Taxonomy" id="6573"/>
    <lineage>
        <taxon>Eukaryota</taxon>
        <taxon>Metazoa</taxon>
        <taxon>Spiralia</taxon>
        <taxon>Lophotrochozoa</taxon>
        <taxon>Mollusca</taxon>
        <taxon>Bivalvia</taxon>
        <taxon>Autobranchia</taxon>
        <taxon>Pteriomorphia</taxon>
        <taxon>Pectinida</taxon>
        <taxon>Pectinoidea</taxon>
        <taxon>Pectinidae</taxon>
        <taxon>Mizuhopecten</taxon>
    </lineage>
</organism>
<evidence type="ECO:0000256" key="5">
    <source>
        <dbReference type="ARBA" id="ARBA00035381"/>
    </source>
</evidence>
<dbReference type="Pfam" id="PF01281">
    <property type="entry name" value="Ribosomal_L9_N"/>
    <property type="match status" value="1"/>
</dbReference>
<dbReference type="GO" id="GO:1990904">
    <property type="term" value="C:ribonucleoprotein complex"/>
    <property type="evidence" value="ECO:0007669"/>
    <property type="project" value="UniProtKB-KW"/>
</dbReference>
<keyword evidence="2 7" id="KW-0689">Ribosomal protein</keyword>
<dbReference type="Gene3D" id="3.40.5.10">
    <property type="entry name" value="Ribosomal protein L9, N-terminal domain"/>
    <property type="match status" value="1"/>
</dbReference>
<dbReference type="InterPro" id="IPR020070">
    <property type="entry name" value="Ribosomal_bL9_N"/>
</dbReference>
<evidence type="ECO:0000259" key="6">
    <source>
        <dbReference type="Pfam" id="PF01281"/>
    </source>
</evidence>
<dbReference type="InterPro" id="IPR036935">
    <property type="entry name" value="Ribosomal_bL9_N_sf"/>
</dbReference>
<dbReference type="OrthoDB" id="5555409at2759"/>
<evidence type="ECO:0000256" key="2">
    <source>
        <dbReference type="ARBA" id="ARBA00022980"/>
    </source>
</evidence>
<dbReference type="EMBL" id="NEDP02004871">
    <property type="protein sequence ID" value="OWF44153.1"/>
    <property type="molecule type" value="Genomic_DNA"/>
</dbReference>
<dbReference type="InterPro" id="IPR000244">
    <property type="entry name" value="Ribosomal_bL9"/>
</dbReference>
<accession>A0A210Q5Y8</accession>
<feature type="domain" description="Ribosomal protein L9" evidence="6">
    <location>
        <begin position="82"/>
        <end position="126"/>
    </location>
</feature>
<dbReference type="InterPro" id="IPR009027">
    <property type="entry name" value="Ribosomal_bL9/RNase_H1_N"/>
</dbReference>
<dbReference type="Proteomes" id="UP000242188">
    <property type="component" value="Unassembled WGS sequence"/>
</dbReference>
<dbReference type="STRING" id="6573.A0A210Q5Y8"/>
<protein>
    <recommendedName>
        <fullName evidence="4">Large ribosomal subunit protein bL9m</fullName>
    </recommendedName>
    <alternativeName>
        <fullName evidence="5">39S ribosomal protein L9, mitochondrial</fullName>
    </alternativeName>
</protein>
<comment type="caution">
    <text evidence="7">The sequence shown here is derived from an EMBL/GenBank/DDBJ whole genome shotgun (WGS) entry which is preliminary data.</text>
</comment>